<dbReference type="Proteomes" id="UP000299102">
    <property type="component" value="Unassembled WGS sequence"/>
</dbReference>
<comment type="caution">
    <text evidence="1">The sequence shown here is derived from an EMBL/GenBank/DDBJ whole genome shotgun (WGS) entry which is preliminary data.</text>
</comment>
<accession>A0A4C1UI76</accession>
<dbReference type="EMBL" id="BGZK01000176">
    <property type="protein sequence ID" value="GBP26118.1"/>
    <property type="molecule type" value="Genomic_DNA"/>
</dbReference>
<evidence type="ECO:0000313" key="2">
    <source>
        <dbReference type="Proteomes" id="UP000299102"/>
    </source>
</evidence>
<proteinExistence type="predicted"/>
<organism evidence="1 2">
    <name type="scientific">Eumeta variegata</name>
    <name type="common">Bagworm moth</name>
    <name type="synonym">Eumeta japonica</name>
    <dbReference type="NCBI Taxonomy" id="151549"/>
    <lineage>
        <taxon>Eukaryota</taxon>
        <taxon>Metazoa</taxon>
        <taxon>Ecdysozoa</taxon>
        <taxon>Arthropoda</taxon>
        <taxon>Hexapoda</taxon>
        <taxon>Insecta</taxon>
        <taxon>Pterygota</taxon>
        <taxon>Neoptera</taxon>
        <taxon>Endopterygota</taxon>
        <taxon>Lepidoptera</taxon>
        <taxon>Glossata</taxon>
        <taxon>Ditrysia</taxon>
        <taxon>Tineoidea</taxon>
        <taxon>Psychidae</taxon>
        <taxon>Oiketicinae</taxon>
        <taxon>Eumeta</taxon>
    </lineage>
</organism>
<protein>
    <submittedName>
        <fullName evidence="1">Uncharacterized protein</fullName>
    </submittedName>
</protein>
<reference evidence="1 2" key="1">
    <citation type="journal article" date="2019" name="Commun. Biol.">
        <title>The bagworm genome reveals a unique fibroin gene that provides high tensile strength.</title>
        <authorList>
            <person name="Kono N."/>
            <person name="Nakamura H."/>
            <person name="Ohtoshi R."/>
            <person name="Tomita M."/>
            <person name="Numata K."/>
            <person name="Arakawa K."/>
        </authorList>
    </citation>
    <scope>NUCLEOTIDE SEQUENCE [LARGE SCALE GENOMIC DNA]</scope>
</reference>
<gene>
    <name evidence="1" type="ORF">EVAR_15132_1</name>
</gene>
<sequence>MFEPPLYISHISVHTNKKSPYTSFLLPNSSHWRRGSPNKKAKTHLTTAHAPIREHAPRTDRVEIKARGKKLAPKICQIRSFVGAISVARGPRPNVSGDGFGSNAVDVVGVLDESTSPVQGKC</sequence>
<keyword evidence="2" id="KW-1185">Reference proteome</keyword>
<dbReference type="AlphaFoldDB" id="A0A4C1UI76"/>
<name>A0A4C1UI76_EUMVA</name>
<evidence type="ECO:0000313" key="1">
    <source>
        <dbReference type="EMBL" id="GBP26118.1"/>
    </source>
</evidence>